<evidence type="ECO:0000256" key="4">
    <source>
        <dbReference type="SAM" id="MobiDB-lite"/>
    </source>
</evidence>
<dbReference type="PROSITE" id="PS50005">
    <property type="entry name" value="TPR"/>
    <property type="match status" value="1"/>
</dbReference>
<evidence type="ECO:0000313" key="6">
    <source>
        <dbReference type="Proteomes" id="UP000006852"/>
    </source>
</evidence>
<evidence type="ECO:0000256" key="2">
    <source>
        <dbReference type="ARBA" id="ARBA00022803"/>
    </source>
</evidence>
<dbReference type="PANTHER" id="PTHR44943">
    <property type="entry name" value="CELLULOSE SYNTHASE OPERON PROTEIN C"/>
    <property type="match status" value="1"/>
</dbReference>
<dbReference type="PANTHER" id="PTHR44943:SF8">
    <property type="entry name" value="TPR REPEAT-CONTAINING PROTEIN MJ0263"/>
    <property type="match status" value="1"/>
</dbReference>
<protein>
    <submittedName>
        <fullName evidence="5">Tetratricopeptide TPR_1 repeat-containing protein</fullName>
    </submittedName>
</protein>
<dbReference type="InterPro" id="IPR011990">
    <property type="entry name" value="TPR-like_helical_dom_sf"/>
</dbReference>
<dbReference type="EMBL" id="CP002631">
    <property type="protein sequence ID" value="AEB14559.1"/>
    <property type="molecule type" value="Genomic_DNA"/>
</dbReference>
<dbReference type="InterPro" id="IPR019734">
    <property type="entry name" value="TPR_rpt"/>
</dbReference>
<dbReference type="SUPFAM" id="SSF48452">
    <property type="entry name" value="TPR-like"/>
    <property type="match status" value="1"/>
</dbReference>
<evidence type="ECO:0000256" key="1">
    <source>
        <dbReference type="ARBA" id="ARBA00022737"/>
    </source>
</evidence>
<dbReference type="KEGG" id="tsu:Tresu_1662"/>
<dbReference type="Proteomes" id="UP000006852">
    <property type="component" value="Chromosome"/>
</dbReference>
<dbReference type="GeneID" id="302998817"/>
<name>F2NSC3_TRES6</name>
<dbReference type="Gene3D" id="1.25.40.10">
    <property type="entry name" value="Tetratricopeptide repeat domain"/>
    <property type="match status" value="2"/>
</dbReference>
<keyword evidence="2 3" id="KW-0802">TPR repeat</keyword>
<reference evidence="5 6" key="1">
    <citation type="journal article" date="2011" name="Stand. Genomic Sci.">
        <title>Complete genome sequence of Treponema succinifaciens type strain (6091).</title>
        <authorList>
            <person name="Han C."/>
            <person name="Gronow S."/>
            <person name="Teshima H."/>
            <person name="Lapidus A."/>
            <person name="Nolan M."/>
            <person name="Lucas S."/>
            <person name="Hammon N."/>
            <person name="Deshpande S."/>
            <person name="Cheng J.F."/>
            <person name="Zeytun A."/>
            <person name="Tapia R."/>
            <person name="Goodwin L."/>
            <person name="Pitluck S."/>
            <person name="Liolios K."/>
            <person name="Pagani I."/>
            <person name="Ivanova N."/>
            <person name="Mavromatis K."/>
            <person name="Mikhailova N."/>
            <person name="Huntemann M."/>
            <person name="Pati A."/>
            <person name="Chen A."/>
            <person name="Palaniappan K."/>
            <person name="Land M."/>
            <person name="Hauser L."/>
            <person name="Brambilla E.M."/>
            <person name="Rohde M."/>
            <person name="Goker M."/>
            <person name="Woyke T."/>
            <person name="Bristow J."/>
            <person name="Eisen J.A."/>
            <person name="Markowitz V."/>
            <person name="Hugenholtz P."/>
            <person name="Kyrpides N.C."/>
            <person name="Klenk H.P."/>
            <person name="Detter J.C."/>
        </authorList>
    </citation>
    <scope>NUCLEOTIDE SEQUENCE [LARGE SCALE GENOMIC DNA]</scope>
    <source>
        <strain evidence="6">ATCC 33096 / DSM 2489 / 6091</strain>
    </source>
</reference>
<feature type="region of interest" description="Disordered" evidence="4">
    <location>
        <begin position="658"/>
        <end position="685"/>
    </location>
</feature>
<dbReference type="Pfam" id="PF12895">
    <property type="entry name" value="ANAPC3"/>
    <property type="match status" value="1"/>
</dbReference>
<feature type="compositionally biased region" description="Polar residues" evidence="4">
    <location>
        <begin position="392"/>
        <end position="403"/>
    </location>
</feature>
<evidence type="ECO:0000313" key="5">
    <source>
        <dbReference type="EMBL" id="AEB14559.1"/>
    </source>
</evidence>
<dbReference type="eggNOG" id="COG0457">
    <property type="taxonomic scope" value="Bacteria"/>
</dbReference>
<dbReference type="Pfam" id="PF13432">
    <property type="entry name" value="TPR_16"/>
    <property type="match status" value="2"/>
</dbReference>
<dbReference type="InterPro" id="IPR051685">
    <property type="entry name" value="Ycf3/AcsC/BcsC/TPR_MFPF"/>
</dbReference>
<dbReference type="AlphaFoldDB" id="F2NSC3"/>
<dbReference type="HOGENOM" id="CLU_412143_0_0_12"/>
<evidence type="ECO:0000256" key="3">
    <source>
        <dbReference type="PROSITE-ProRule" id="PRU00339"/>
    </source>
</evidence>
<feature type="region of interest" description="Disordered" evidence="4">
    <location>
        <begin position="391"/>
        <end position="410"/>
    </location>
</feature>
<keyword evidence="1" id="KW-0677">Repeat</keyword>
<dbReference type="STRING" id="869209.Tresu_1662"/>
<organism evidence="5 6">
    <name type="scientific">Treponema succinifaciens (strain ATCC 33096 / DSM 2489 / 6091)</name>
    <dbReference type="NCBI Taxonomy" id="869209"/>
    <lineage>
        <taxon>Bacteria</taxon>
        <taxon>Pseudomonadati</taxon>
        <taxon>Spirochaetota</taxon>
        <taxon>Spirochaetia</taxon>
        <taxon>Spirochaetales</taxon>
        <taxon>Treponemataceae</taxon>
        <taxon>Treponema</taxon>
    </lineage>
</organism>
<gene>
    <name evidence="5" type="ordered locus">Tresu_1662</name>
</gene>
<sequence>MKRNIFHSFTLAFLLLIFAYPLCAQKKSALELFNQAQELQQQSRWFDAVDLYQEALLLNPQYGDALYNLALCHYALGSYDLSVQYADEASKYARNFSDIQNLKGLSLISLGRVNEAKDVFSQILKKYPNDVNARFGLAELDLLDGRLTVAESRYQDALKRDASNRKALLSLALVSAEMGKPEVSENYIRQALSFYSGEPEVHYMAAYLSAKNGDYKTAEQRARSAVLINGNFDKAYSILAGILYAQKRYNEVIDICDFRIGRNRDSVDAWYLKGLSLQKLGKNEDAIETYETGLSIAPQDEVMRNALEQLAGSYLSIEDSRRNIWAVFHSAKAEEYGRNFDGIAERYEYQKALSVAPLNNKIRQSFADMLERDGHYELYLQQLKFIRENETSAESEIQTNENSPAAKRTREQIKNDDAIEVYESLLRNNIASRWNVDPFYLDKTRWNIGIYYTKKPVQLFHTDLEEISALAAKDVFNGVPSAYVDVQSEPVSGYGEAFRLARNSGRDYFVIFTASETERTYSLDAVIYSARTGTKTSEVHVYRTGNDCMARALQRFRQGVLDILPIRGKVLRNVHGQLLVDLGKNDGVSKDSEFDIVRKGCVITKDSGSGVSYNKKDFLGTFKVENSDEEISEGVYKKNGFYDTLNVGDEIVLTKNPEKKETSALDNRPAANVSGEPATEEARKAELESLKESLRPASRESDLIHLIRTII</sequence>
<proteinExistence type="predicted"/>
<reference evidence="6" key="2">
    <citation type="submission" date="2011-04" db="EMBL/GenBank/DDBJ databases">
        <title>The complete genome of chromosome of Treponema succinifaciens DSM 2489.</title>
        <authorList>
            <person name="Lucas S."/>
            <person name="Copeland A."/>
            <person name="Lapidus A."/>
            <person name="Bruce D."/>
            <person name="Goodwin L."/>
            <person name="Pitluck S."/>
            <person name="Peters L."/>
            <person name="Kyrpides N."/>
            <person name="Mavromatis K."/>
            <person name="Ivanova N."/>
            <person name="Ovchinnikova G."/>
            <person name="Teshima H."/>
            <person name="Detter J.C."/>
            <person name="Tapia R."/>
            <person name="Han C."/>
            <person name="Land M."/>
            <person name="Hauser L."/>
            <person name="Markowitz V."/>
            <person name="Cheng J.-F."/>
            <person name="Hugenholtz P."/>
            <person name="Woyke T."/>
            <person name="Wu D."/>
            <person name="Gronow S."/>
            <person name="Wellnitz S."/>
            <person name="Brambilla E."/>
            <person name="Klenk H.-P."/>
            <person name="Eisen J.A."/>
        </authorList>
    </citation>
    <scope>NUCLEOTIDE SEQUENCE [LARGE SCALE GENOMIC DNA]</scope>
    <source>
        <strain evidence="6">ATCC 33096 / DSM 2489 / 6091</strain>
    </source>
</reference>
<feature type="repeat" description="TPR" evidence="3">
    <location>
        <begin position="267"/>
        <end position="300"/>
    </location>
</feature>
<keyword evidence="6" id="KW-1185">Reference proteome</keyword>
<accession>F2NSC3</accession>
<dbReference type="RefSeq" id="WP_013701840.1">
    <property type="nucleotide sequence ID" value="NC_015385.1"/>
</dbReference>
<dbReference type="OrthoDB" id="363271at2"/>
<dbReference type="SMART" id="SM00028">
    <property type="entry name" value="TPR"/>
    <property type="match status" value="7"/>
</dbReference>